<keyword evidence="15" id="KW-1185">Reference proteome</keyword>
<dbReference type="Pfam" id="PF08447">
    <property type="entry name" value="PAS_3"/>
    <property type="match status" value="1"/>
</dbReference>
<dbReference type="CDD" id="cd00130">
    <property type="entry name" value="PAS"/>
    <property type="match status" value="1"/>
</dbReference>
<dbReference type="InterPro" id="IPR013655">
    <property type="entry name" value="PAS_fold_3"/>
</dbReference>
<evidence type="ECO:0000256" key="9">
    <source>
        <dbReference type="SAM" id="Coils"/>
    </source>
</evidence>
<dbReference type="InterPro" id="IPR035965">
    <property type="entry name" value="PAS-like_dom_sf"/>
</dbReference>
<evidence type="ECO:0000256" key="7">
    <source>
        <dbReference type="ARBA" id="ARBA00023012"/>
    </source>
</evidence>
<dbReference type="InterPro" id="IPR000700">
    <property type="entry name" value="PAS-assoc_C"/>
</dbReference>
<dbReference type="InterPro" id="IPR000014">
    <property type="entry name" value="PAS"/>
</dbReference>
<accession>A0AA48H5X1</accession>
<dbReference type="Proteomes" id="UP001238179">
    <property type="component" value="Chromosome"/>
</dbReference>
<evidence type="ECO:0000256" key="1">
    <source>
        <dbReference type="ARBA" id="ARBA00000085"/>
    </source>
</evidence>
<feature type="domain" description="Response regulatory" evidence="11">
    <location>
        <begin position="549"/>
        <end position="664"/>
    </location>
</feature>
<dbReference type="EMBL" id="AP027080">
    <property type="protein sequence ID" value="BDU72438.1"/>
    <property type="molecule type" value="Genomic_DNA"/>
</dbReference>
<evidence type="ECO:0000256" key="3">
    <source>
        <dbReference type="ARBA" id="ARBA00022679"/>
    </source>
</evidence>
<evidence type="ECO:0000256" key="6">
    <source>
        <dbReference type="ARBA" id="ARBA00022840"/>
    </source>
</evidence>
<evidence type="ECO:0000256" key="4">
    <source>
        <dbReference type="ARBA" id="ARBA00022741"/>
    </source>
</evidence>
<dbReference type="SUPFAM" id="SSF55781">
    <property type="entry name" value="GAF domain-like"/>
    <property type="match status" value="1"/>
</dbReference>
<feature type="domain" description="PAC" evidence="13">
    <location>
        <begin position="90"/>
        <end position="142"/>
    </location>
</feature>
<keyword evidence="9" id="KW-0175">Coiled coil</keyword>
<dbReference type="PRINTS" id="PR00344">
    <property type="entry name" value="BCTRLSENSOR"/>
</dbReference>
<dbReference type="InterPro" id="IPR011006">
    <property type="entry name" value="CheY-like_superfamily"/>
</dbReference>
<dbReference type="InterPro" id="IPR036890">
    <property type="entry name" value="HATPase_C_sf"/>
</dbReference>
<evidence type="ECO:0000259" key="12">
    <source>
        <dbReference type="PROSITE" id="PS50112"/>
    </source>
</evidence>
<dbReference type="SUPFAM" id="SSF55785">
    <property type="entry name" value="PYP-like sensor domain (PAS domain)"/>
    <property type="match status" value="1"/>
</dbReference>
<dbReference type="SUPFAM" id="SSF55874">
    <property type="entry name" value="ATPase domain of HSP90 chaperone/DNA topoisomerase II/histidine kinase"/>
    <property type="match status" value="1"/>
</dbReference>
<evidence type="ECO:0000313" key="15">
    <source>
        <dbReference type="Proteomes" id="UP001238179"/>
    </source>
</evidence>
<keyword evidence="4" id="KW-0547">Nucleotide-binding</keyword>
<dbReference type="InterPro" id="IPR036097">
    <property type="entry name" value="HisK_dim/P_sf"/>
</dbReference>
<comment type="catalytic activity">
    <reaction evidence="1">
        <text>ATP + protein L-histidine = ADP + protein N-phospho-L-histidine.</text>
        <dbReference type="EC" id="2.7.13.3"/>
    </reaction>
</comment>
<dbReference type="SMART" id="SM00086">
    <property type="entry name" value="PAC"/>
    <property type="match status" value="1"/>
</dbReference>
<dbReference type="InterPro" id="IPR001610">
    <property type="entry name" value="PAC"/>
</dbReference>
<dbReference type="PROSITE" id="PS50112">
    <property type="entry name" value="PAS"/>
    <property type="match status" value="1"/>
</dbReference>
<dbReference type="SMART" id="SM00065">
    <property type="entry name" value="GAF"/>
    <property type="match status" value="1"/>
</dbReference>
<dbReference type="SUPFAM" id="SSF47384">
    <property type="entry name" value="Homodimeric domain of signal transducing histidine kinase"/>
    <property type="match status" value="1"/>
</dbReference>
<dbReference type="AlphaFoldDB" id="A0AA48H5X1"/>
<evidence type="ECO:0000256" key="5">
    <source>
        <dbReference type="ARBA" id="ARBA00022777"/>
    </source>
</evidence>
<dbReference type="Pfam" id="PF02518">
    <property type="entry name" value="HATPase_c"/>
    <property type="match status" value="1"/>
</dbReference>
<dbReference type="SMART" id="SM00091">
    <property type="entry name" value="PAS"/>
    <property type="match status" value="1"/>
</dbReference>
<dbReference type="PROSITE" id="PS50113">
    <property type="entry name" value="PAC"/>
    <property type="match status" value="1"/>
</dbReference>
<keyword evidence="7" id="KW-0902">Two-component regulatory system</keyword>
<keyword evidence="3" id="KW-0808">Transferase</keyword>
<reference evidence="15" key="1">
    <citation type="journal article" date="2023" name="Int. J. Syst. Evol. Microbiol.">
        <title>Mesoterricola silvestris gen. nov., sp. nov., Mesoterricola sediminis sp. nov., Geothrix oryzae sp. nov., Geothrix edaphica sp. nov., Geothrix rubra sp. nov., and Geothrix limicola sp. nov., six novel members of Acidobacteriota isolated from soils.</title>
        <authorList>
            <person name="Itoh H."/>
            <person name="Sugisawa Y."/>
            <person name="Mise K."/>
            <person name="Xu Z."/>
            <person name="Kuniyasu M."/>
            <person name="Ushijima N."/>
            <person name="Kawano K."/>
            <person name="Kobayashi E."/>
            <person name="Shiratori Y."/>
            <person name="Masuda Y."/>
            <person name="Senoo K."/>
        </authorList>
    </citation>
    <scope>NUCLEOTIDE SEQUENCE [LARGE SCALE GENOMIC DNA]</scope>
    <source>
        <strain evidence="15">W79</strain>
    </source>
</reference>
<feature type="domain" description="PAS" evidence="12">
    <location>
        <begin position="17"/>
        <end position="87"/>
    </location>
</feature>
<sequence length="666" mass="72507">MDGAEPVLDVLGTVQASEARYRALVEASAQIVWTCDARGRVTEDSPSWRAYTGQTPGEWLGLGFEACIHPEDRLRALETWHRGLREGRRVQQEYRLWHHSGQWRWNHVRAVPLLGPGGAVESWVGMNMDIHDRLSAQRMQTALYGISEAARGLGDLYVRIHGIIKAFMPAENFYVALLDPGGDTVRFPYFVDENDAPPPALRMARGLTELVLRSGAPWRLDPDRIEELVRGGTVVLRGEPPLDWLGVPLSMDGRILGMLAVQSYRGDVHYSQSDLALLQFVSGQIAASLERQRAEEERKRLEADLQHAQKLESLGSLAGGVAHDMNNVLGAIHAVTQTLKAAYAGEDRLLGSIGTIERAAVRGRDLVKGLADFARKDLREACAVDLNEVVGQECELLSRTLLQRVRLDVALEPGLPRVMGEPGALGSAFMNLCVNAVDAMPEGGALVIRTRSLPGDLVELAVDDTGQGMEPWVLQRAMEPFYTTKPYGKGTGLGLAMVYSTAKAHGGTLTLDSRPGEGTRVRLRLPALAGAPAPAAAEPVDTDPGRPLRILLVDDDDLIRDAAPELLELLGHRVATASSGPEGLAMLDLDPDVDVVLLDVNMPGMSGLETLALLRERHPRLPVILATGFLGDATRHLLATDPHLLALAKPYTLEEARVRLKEAVSR</sequence>
<dbReference type="GO" id="GO:0000155">
    <property type="term" value="F:phosphorelay sensor kinase activity"/>
    <property type="evidence" value="ECO:0007669"/>
    <property type="project" value="InterPro"/>
</dbReference>
<dbReference type="Gene3D" id="1.10.287.130">
    <property type="match status" value="1"/>
</dbReference>
<feature type="domain" description="Histidine kinase" evidence="10">
    <location>
        <begin position="320"/>
        <end position="529"/>
    </location>
</feature>
<dbReference type="InterPro" id="IPR003018">
    <property type="entry name" value="GAF"/>
</dbReference>
<dbReference type="SUPFAM" id="SSF52172">
    <property type="entry name" value="CheY-like"/>
    <property type="match status" value="1"/>
</dbReference>
<dbReference type="InterPro" id="IPR001789">
    <property type="entry name" value="Sig_transdc_resp-reg_receiver"/>
</dbReference>
<evidence type="ECO:0000256" key="8">
    <source>
        <dbReference type="PROSITE-ProRule" id="PRU00169"/>
    </source>
</evidence>
<dbReference type="InterPro" id="IPR004358">
    <property type="entry name" value="Sig_transdc_His_kin-like_C"/>
</dbReference>
<dbReference type="PROSITE" id="PS50110">
    <property type="entry name" value="RESPONSE_REGULATORY"/>
    <property type="match status" value="1"/>
</dbReference>
<dbReference type="PROSITE" id="PS50109">
    <property type="entry name" value="HIS_KIN"/>
    <property type="match status" value="1"/>
</dbReference>
<evidence type="ECO:0000259" key="13">
    <source>
        <dbReference type="PROSITE" id="PS50113"/>
    </source>
</evidence>
<keyword evidence="5" id="KW-0418">Kinase</keyword>
<dbReference type="PANTHER" id="PTHR43065">
    <property type="entry name" value="SENSOR HISTIDINE KINASE"/>
    <property type="match status" value="1"/>
</dbReference>
<dbReference type="GO" id="GO:0005524">
    <property type="term" value="F:ATP binding"/>
    <property type="evidence" value="ECO:0007669"/>
    <property type="project" value="UniProtKB-KW"/>
</dbReference>
<dbReference type="Pfam" id="PF13185">
    <property type="entry name" value="GAF_2"/>
    <property type="match status" value="1"/>
</dbReference>
<dbReference type="SMART" id="SM00448">
    <property type="entry name" value="REC"/>
    <property type="match status" value="1"/>
</dbReference>
<dbReference type="Gene3D" id="3.40.50.2300">
    <property type="match status" value="1"/>
</dbReference>
<dbReference type="InterPro" id="IPR003594">
    <property type="entry name" value="HATPase_dom"/>
</dbReference>
<gene>
    <name evidence="14" type="ORF">METEAL_16120</name>
</gene>
<feature type="modified residue" description="4-aspartylphosphate" evidence="8">
    <location>
        <position position="599"/>
    </location>
</feature>
<proteinExistence type="predicted"/>
<dbReference type="SMART" id="SM00387">
    <property type="entry name" value="HATPase_c"/>
    <property type="match status" value="1"/>
</dbReference>
<dbReference type="NCBIfam" id="TIGR00229">
    <property type="entry name" value="sensory_box"/>
    <property type="match status" value="1"/>
</dbReference>
<dbReference type="InterPro" id="IPR005467">
    <property type="entry name" value="His_kinase_dom"/>
</dbReference>
<keyword evidence="6" id="KW-0067">ATP-binding</keyword>
<dbReference type="Gene3D" id="3.30.450.40">
    <property type="match status" value="1"/>
</dbReference>
<dbReference type="FunFam" id="3.30.450.20:FF:000099">
    <property type="entry name" value="Sensory box sensor histidine kinase"/>
    <property type="match status" value="1"/>
</dbReference>
<dbReference type="Gene3D" id="3.30.565.10">
    <property type="entry name" value="Histidine kinase-like ATPase, C-terminal domain"/>
    <property type="match status" value="1"/>
</dbReference>
<dbReference type="PANTHER" id="PTHR43065:SF46">
    <property type="entry name" value="C4-DICARBOXYLATE TRANSPORT SENSOR PROTEIN DCTB"/>
    <property type="match status" value="1"/>
</dbReference>
<keyword evidence="8" id="KW-0597">Phosphoprotein</keyword>
<evidence type="ECO:0000259" key="10">
    <source>
        <dbReference type="PROSITE" id="PS50109"/>
    </source>
</evidence>
<name>A0AA48H5X1_9BACT</name>
<dbReference type="EC" id="2.7.13.3" evidence="2"/>
<evidence type="ECO:0000256" key="2">
    <source>
        <dbReference type="ARBA" id="ARBA00012438"/>
    </source>
</evidence>
<dbReference type="InterPro" id="IPR029016">
    <property type="entry name" value="GAF-like_dom_sf"/>
</dbReference>
<dbReference type="KEGG" id="msil:METEAL_16120"/>
<evidence type="ECO:0000313" key="14">
    <source>
        <dbReference type="EMBL" id="BDU72438.1"/>
    </source>
</evidence>
<evidence type="ECO:0000259" key="11">
    <source>
        <dbReference type="PROSITE" id="PS50110"/>
    </source>
</evidence>
<dbReference type="Gene3D" id="3.30.450.20">
    <property type="entry name" value="PAS domain"/>
    <property type="match status" value="1"/>
</dbReference>
<protein>
    <recommendedName>
        <fullName evidence="2">histidine kinase</fullName>
        <ecNumber evidence="2">2.7.13.3</ecNumber>
    </recommendedName>
</protein>
<organism evidence="14 15">
    <name type="scientific">Mesoterricola silvestris</name>
    <dbReference type="NCBI Taxonomy" id="2927979"/>
    <lineage>
        <taxon>Bacteria</taxon>
        <taxon>Pseudomonadati</taxon>
        <taxon>Acidobacteriota</taxon>
        <taxon>Holophagae</taxon>
        <taxon>Holophagales</taxon>
        <taxon>Holophagaceae</taxon>
        <taxon>Mesoterricola</taxon>
    </lineage>
</organism>
<dbReference type="Pfam" id="PF00072">
    <property type="entry name" value="Response_reg"/>
    <property type="match status" value="1"/>
</dbReference>
<feature type="coiled-coil region" evidence="9">
    <location>
        <begin position="284"/>
        <end position="311"/>
    </location>
</feature>